<name>A0A2K8KKC0_9GAMM</name>
<dbReference type="RefSeq" id="WP_100255709.1">
    <property type="nucleotide sequence ID" value="NZ_CP011797.1"/>
</dbReference>
<feature type="region of interest" description="Disordered" evidence="1">
    <location>
        <begin position="53"/>
        <end position="79"/>
    </location>
</feature>
<dbReference type="EMBL" id="CP011797">
    <property type="protein sequence ID" value="ATX75292.1"/>
    <property type="molecule type" value="Genomic_DNA"/>
</dbReference>
<dbReference type="AlphaFoldDB" id="A0A2K8KKC0"/>
<sequence>MLILSSQGCSVVNSLAPYLGSPGARDYRSRAWAKAMLPSDYYQSLALDRSGLWTDPSTNSAGTPELFRIDGHSLPETAQ</sequence>
<keyword evidence="3" id="KW-1185">Reference proteome</keyword>
<reference evidence="2 3" key="1">
    <citation type="journal article" date="2017" name="Environ. Microbiol.">
        <title>Genomic and physiological analyses of 'Reinekea forsetii' reveal a versatile opportunistic lifestyle during spring algae blooms.</title>
        <authorList>
            <person name="Avci B."/>
            <person name="Hahnke R.L."/>
            <person name="Chafee M."/>
            <person name="Fischer T."/>
            <person name="Gruber-Vodicka H."/>
            <person name="Tegetmeyer H.E."/>
            <person name="Harder J."/>
            <person name="Fuchs B.M."/>
            <person name="Amann R.I."/>
            <person name="Teeling H."/>
        </authorList>
    </citation>
    <scope>NUCLEOTIDE SEQUENCE [LARGE SCALE GENOMIC DNA]</scope>
    <source>
        <strain evidence="2 3">Hel1_31_D35</strain>
    </source>
</reference>
<dbReference type="KEGG" id="rfo:REIFOR_00115"/>
<protein>
    <submittedName>
        <fullName evidence="2">Uncharacterized protein</fullName>
    </submittedName>
</protein>
<evidence type="ECO:0000256" key="1">
    <source>
        <dbReference type="SAM" id="MobiDB-lite"/>
    </source>
</evidence>
<evidence type="ECO:0000313" key="3">
    <source>
        <dbReference type="Proteomes" id="UP000229757"/>
    </source>
</evidence>
<proteinExistence type="predicted"/>
<organism evidence="2 3">
    <name type="scientific">Reinekea forsetii</name>
    <dbReference type="NCBI Taxonomy" id="1336806"/>
    <lineage>
        <taxon>Bacteria</taxon>
        <taxon>Pseudomonadati</taxon>
        <taxon>Pseudomonadota</taxon>
        <taxon>Gammaproteobacteria</taxon>
        <taxon>Oceanospirillales</taxon>
        <taxon>Saccharospirillaceae</taxon>
        <taxon>Reinekea</taxon>
    </lineage>
</organism>
<accession>A0A2K8KKC0</accession>
<dbReference type="Proteomes" id="UP000229757">
    <property type="component" value="Chromosome"/>
</dbReference>
<evidence type="ECO:0000313" key="2">
    <source>
        <dbReference type="EMBL" id="ATX75292.1"/>
    </source>
</evidence>
<gene>
    <name evidence="2" type="ORF">REIFOR_00115</name>
</gene>